<dbReference type="RefSeq" id="WP_337317396.1">
    <property type="nucleotide sequence ID" value="NZ_JBBDGN010000002.1"/>
</dbReference>
<gene>
    <name evidence="1" type="ORF">WDU93_03230</name>
</gene>
<organism evidence="1 2">
    <name type="scientific">Microbacterium istanbulense</name>
    <dbReference type="NCBI Taxonomy" id="3122049"/>
    <lineage>
        <taxon>Bacteria</taxon>
        <taxon>Bacillati</taxon>
        <taxon>Actinomycetota</taxon>
        <taxon>Actinomycetes</taxon>
        <taxon>Micrococcales</taxon>
        <taxon>Microbacteriaceae</taxon>
        <taxon>Microbacterium</taxon>
    </lineage>
</organism>
<dbReference type="Proteomes" id="UP001366085">
    <property type="component" value="Unassembled WGS sequence"/>
</dbReference>
<keyword evidence="2" id="KW-1185">Reference proteome</keyword>
<dbReference type="EMBL" id="JBBDGN010000002">
    <property type="protein sequence ID" value="MEJ1090695.1"/>
    <property type="molecule type" value="Genomic_DNA"/>
</dbReference>
<name>A0ABU8LH81_9MICO</name>
<protein>
    <submittedName>
        <fullName evidence="1">Uncharacterized protein</fullName>
    </submittedName>
</protein>
<evidence type="ECO:0000313" key="1">
    <source>
        <dbReference type="EMBL" id="MEJ1090695.1"/>
    </source>
</evidence>
<sequence>MTEQETVMHREAWVAFESGQFQSWHALPLDGRHAFDGGADAKPGHGYFPLWKPITEFTEVLIFAQRLQAAVASTEPYQVTMELLGAKGWELVPGDRRWRPFYEEHRLQTAAWERTVLLPAGGVQDSGRELVVAPSLHLLRRFGWAGASEQVVRSIQDEAFGPV</sequence>
<comment type="caution">
    <text evidence="1">The sequence shown here is derived from an EMBL/GenBank/DDBJ whole genome shotgun (WGS) entry which is preliminary data.</text>
</comment>
<proteinExistence type="predicted"/>
<accession>A0ABU8LH81</accession>
<evidence type="ECO:0000313" key="2">
    <source>
        <dbReference type="Proteomes" id="UP001366085"/>
    </source>
</evidence>
<reference evidence="1 2" key="1">
    <citation type="submission" date="2024-02" db="EMBL/GenBank/DDBJ databases">
        <authorList>
            <person name="Saticioglu I.B."/>
        </authorList>
    </citation>
    <scope>NUCLEOTIDE SEQUENCE [LARGE SCALE GENOMIC DNA]</scope>
    <source>
        <strain evidence="1 2">Mu-43</strain>
    </source>
</reference>